<dbReference type="AlphaFoldDB" id="A0A0F9JSE0"/>
<evidence type="ECO:0000313" key="1">
    <source>
        <dbReference type="EMBL" id="KKM09624.1"/>
    </source>
</evidence>
<gene>
    <name evidence="1" type="ORF">LCGC14_1722740</name>
</gene>
<accession>A0A0F9JSE0</accession>
<sequence length="66" mass="7635">MNLLNRTQVKAFILAKVQSMRPGMPLERVSKDALDWYEARLRAWIIEDVEKHPSIGKTFKHLATKG</sequence>
<organism evidence="1">
    <name type="scientific">marine sediment metagenome</name>
    <dbReference type="NCBI Taxonomy" id="412755"/>
    <lineage>
        <taxon>unclassified sequences</taxon>
        <taxon>metagenomes</taxon>
        <taxon>ecological metagenomes</taxon>
    </lineage>
</organism>
<dbReference type="EMBL" id="LAZR01015525">
    <property type="protein sequence ID" value="KKM09624.1"/>
    <property type="molecule type" value="Genomic_DNA"/>
</dbReference>
<comment type="caution">
    <text evidence="1">The sequence shown here is derived from an EMBL/GenBank/DDBJ whole genome shotgun (WGS) entry which is preliminary data.</text>
</comment>
<name>A0A0F9JSE0_9ZZZZ</name>
<protein>
    <submittedName>
        <fullName evidence="1">Uncharacterized protein</fullName>
    </submittedName>
</protein>
<proteinExistence type="predicted"/>
<reference evidence="1" key="1">
    <citation type="journal article" date="2015" name="Nature">
        <title>Complex archaea that bridge the gap between prokaryotes and eukaryotes.</title>
        <authorList>
            <person name="Spang A."/>
            <person name="Saw J.H."/>
            <person name="Jorgensen S.L."/>
            <person name="Zaremba-Niedzwiedzka K."/>
            <person name="Martijn J."/>
            <person name="Lind A.E."/>
            <person name="van Eijk R."/>
            <person name="Schleper C."/>
            <person name="Guy L."/>
            <person name="Ettema T.J."/>
        </authorList>
    </citation>
    <scope>NUCLEOTIDE SEQUENCE</scope>
</reference>